<feature type="region of interest" description="Disordered" evidence="7">
    <location>
        <begin position="1"/>
        <end position="20"/>
    </location>
</feature>
<feature type="domain" description="C3H1-type" evidence="8">
    <location>
        <begin position="117"/>
        <end position="144"/>
    </location>
</feature>
<reference evidence="9" key="1">
    <citation type="submission" date="2013-12" db="EMBL/GenBank/DDBJ databases">
        <authorList>
            <person name="Aslett M."/>
        </authorList>
    </citation>
    <scope>NUCLEOTIDE SEQUENCE [LARGE SCALE GENOMIC DNA]</scope>
    <source>
        <strain evidence="9">Lindley</strain>
    </source>
</reference>
<dbReference type="Pfam" id="PF14608">
    <property type="entry name" value="zf-CCCH_2"/>
    <property type="match status" value="2"/>
</dbReference>
<keyword evidence="4 5" id="KW-0862">Zinc</keyword>
<proteinExistence type="predicted"/>
<reference evidence="9" key="2">
    <citation type="submission" date="2014-05" db="EMBL/GenBank/DDBJ databases">
        <title>The genome and life-stage specific transcriptomes of Globodera pallida elucidate key aspects of plant parasitism by a cyst nematode.</title>
        <authorList>
            <person name="Cotton J.A."/>
            <person name="Lilley C.J."/>
            <person name="Jones L.M."/>
            <person name="Kikuchi T."/>
            <person name="Reid A.J."/>
            <person name="Thorpe P."/>
            <person name="Tsai I.J."/>
            <person name="Beasley H."/>
            <person name="Blok V."/>
            <person name="Cock P.J.A."/>
            <person name="Van den Akker S.E."/>
            <person name="Holroyd N."/>
            <person name="Hunt M."/>
            <person name="Mantelin S."/>
            <person name="Naghra H."/>
            <person name="Pain A."/>
            <person name="Palomares-Rius J.E."/>
            <person name="Zarowiecki M."/>
            <person name="Berriman M."/>
            <person name="Jones J.T."/>
            <person name="Urwin P.E."/>
        </authorList>
    </citation>
    <scope>NUCLEOTIDE SEQUENCE [LARGE SCALE GENOMIC DNA]</scope>
    <source>
        <strain evidence="9">Lindley</strain>
    </source>
</reference>
<feature type="region of interest" description="Disordered" evidence="7">
    <location>
        <begin position="285"/>
        <end position="321"/>
    </location>
</feature>
<evidence type="ECO:0000313" key="10">
    <source>
        <dbReference type="WBParaSite" id="GPLIN_001385400"/>
    </source>
</evidence>
<dbReference type="SUPFAM" id="SSF90229">
    <property type="entry name" value="CCCH zinc finger"/>
    <property type="match status" value="1"/>
</dbReference>
<dbReference type="PANTHER" id="PTHR12675">
    <property type="entry name" value="MUSCLEBLIND-LIKE PROTEIN"/>
    <property type="match status" value="1"/>
</dbReference>
<dbReference type="Gene3D" id="3.30.1370.210">
    <property type="match status" value="2"/>
</dbReference>
<dbReference type="InterPro" id="IPR000571">
    <property type="entry name" value="Znf_CCCH"/>
</dbReference>
<dbReference type="AlphaFoldDB" id="A0A183CLU8"/>
<dbReference type="SMART" id="SM00356">
    <property type="entry name" value="ZnF_C3H1"/>
    <property type="match status" value="3"/>
</dbReference>
<keyword evidence="2" id="KW-0677">Repeat</keyword>
<evidence type="ECO:0000313" key="9">
    <source>
        <dbReference type="Proteomes" id="UP000050741"/>
    </source>
</evidence>
<evidence type="ECO:0000256" key="7">
    <source>
        <dbReference type="SAM" id="MobiDB-lite"/>
    </source>
</evidence>
<dbReference type="GO" id="GO:0003723">
    <property type="term" value="F:RNA binding"/>
    <property type="evidence" value="ECO:0007669"/>
    <property type="project" value="TreeGrafter"/>
</dbReference>
<evidence type="ECO:0000256" key="4">
    <source>
        <dbReference type="ARBA" id="ARBA00022833"/>
    </source>
</evidence>
<dbReference type="PANTHER" id="PTHR12675:SF6">
    <property type="entry name" value="ZINC FINGER CCCH DOMAIN-CONTAINING PROTEIN 10"/>
    <property type="match status" value="1"/>
</dbReference>
<feature type="zinc finger region" description="C3H1-type" evidence="5">
    <location>
        <begin position="117"/>
        <end position="144"/>
    </location>
</feature>
<keyword evidence="9" id="KW-1185">Reference proteome</keyword>
<feature type="compositionally biased region" description="Basic and acidic residues" evidence="7">
    <location>
        <begin position="1"/>
        <end position="12"/>
    </location>
</feature>
<dbReference type="GO" id="GO:0008270">
    <property type="term" value="F:zinc ion binding"/>
    <property type="evidence" value="ECO:0007669"/>
    <property type="project" value="UniProtKB-KW"/>
</dbReference>
<sequence length="321" mass="36092">MPSDRDFSHDDDITNAANGDSKDNTKRKDICRDYLNNICSRGNRCKFFHPEESIEKSQNSADEPYQFCIDFQNQGCHRDNCRYVHAFREDVDRYKRSGDVTLGLARALAALLKGETINGIPLCKEFQNGHCARSSQCRYWHINRDEERRKRFAGRSCGGSPSSPAFGAYPAGPSAGAHLSRRRGDEFVNDDFSPPSKRTFSQPYATPGLLPPMSAAAPAPTHLIIELERRNGELTNEVESLKRELNREKERYDDLMSLFRAFQGQQPIQRPMISSSTLASNSLQPNISSLGGLQQPPQSLQQWGAASSSQPNWGKFDWNAN</sequence>
<dbReference type="PROSITE" id="PS50103">
    <property type="entry name" value="ZF_C3H1"/>
    <property type="match status" value="2"/>
</dbReference>
<evidence type="ECO:0000259" key="8">
    <source>
        <dbReference type="PROSITE" id="PS50103"/>
    </source>
</evidence>
<organism evidence="9 10">
    <name type="scientific">Globodera pallida</name>
    <name type="common">Potato cyst nematode worm</name>
    <name type="synonym">Heterodera pallida</name>
    <dbReference type="NCBI Taxonomy" id="36090"/>
    <lineage>
        <taxon>Eukaryota</taxon>
        <taxon>Metazoa</taxon>
        <taxon>Ecdysozoa</taxon>
        <taxon>Nematoda</taxon>
        <taxon>Chromadorea</taxon>
        <taxon>Rhabditida</taxon>
        <taxon>Tylenchina</taxon>
        <taxon>Tylenchomorpha</taxon>
        <taxon>Tylenchoidea</taxon>
        <taxon>Heteroderidae</taxon>
        <taxon>Heteroderinae</taxon>
        <taxon>Globodera</taxon>
    </lineage>
</organism>
<feature type="zinc finger region" description="C3H1-type" evidence="5">
    <location>
        <begin position="25"/>
        <end position="52"/>
    </location>
</feature>
<keyword evidence="1 5" id="KW-0479">Metal-binding</keyword>
<evidence type="ECO:0000256" key="5">
    <source>
        <dbReference type="PROSITE-ProRule" id="PRU00723"/>
    </source>
</evidence>
<feature type="compositionally biased region" description="Low complexity" evidence="7">
    <location>
        <begin position="288"/>
        <end position="302"/>
    </location>
</feature>
<reference evidence="10" key="3">
    <citation type="submission" date="2016-06" db="UniProtKB">
        <authorList>
            <consortium name="WormBaseParasite"/>
        </authorList>
    </citation>
    <scope>IDENTIFICATION</scope>
</reference>
<dbReference type="WBParaSite" id="GPLIN_001385400">
    <property type="protein sequence ID" value="GPLIN_001385400"/>
    <property type="gene ID" value="GPLIN_001385400"/>
</dbReference>
<dbReference type="GO" id="GO:0043484">
    <property type="term" value="P:regulation of RNA splicing"/>
    <property type="evidence" value="ECO:0007669"/>
    <property type="project" value="TreeGrafter"/>
</dbReference>
<protein>
    <submittedName>
        <fullName evidence="10">Zinc finger CCCH domain-containing protein 10</fullName>
    </submittedName>
</protein>
<keyword evidence="3 5" id="KW-0863">Zinc-finger</keyword>
<dbReference type="Proteomes" id="UP000050741">
    <property type="component" value="Unassembled WGS sequence"/>
</dbReference>
<feature type="domain" description="C3H1-type" evidence="8">
    <location>
        <begin position="25"/>
        <end position="52"/>
    </location>
</feature>
<dbReference type="OrthoDB" id="250836at2759"/>
<name>A0A183CLU8_GLOPA</name>
<evidence type="ECO:0000256" key="3">
    <source>
        <dbReference type="ARBA" id="ARBA00022771"/>
    </source>
</evidence>
<feature type="coiled-coil region" evidence="6">
    <location>
        <begin position="224"/>
        <end position="258"/>
    </location>
</feature>
<evidence type="ECO:0000256" key="6">
    <source>
        <dbReference type="SAM" id="Coils"/>
    </source>
</evidence>
<dbReference type="InterPro" id="IPR036855">
    <property type="entry name" value="Znf_CCCH_sf"/>
</dbReference>
<accession>A0A183CLU8</accession>
<keyword evidence="6" id="KW-0175">Coiled coil</keyword>
<evidence type="ECO:0000256" key="1">
    <source>
        <dbReference type="ARBA" id="ARBA00022723"/>
    </source>
</evidence>
<evidence type="ECO:0000256" key="2">
    <source>
        <dbReference type="ARBA" id="ARBA00022737"/>
    </source>
</evidence>
<dbReference type="Pfam" id="PF00642">
    <property type="entry name" value="zf-CCCH"/>
    <property type="match status" value="1"/>
</dbReference>